<dbReference type="EMBL" id="BMGT01000004">
    <property type="protein sequence ID" value="GGG86573.1"/>
    <property type="molecule type" value="Genomic_DNA"/>
</dbReference>
<evidence type="ECO:0000313" key="1">
    <source>
        <dbReference type="EMBL" id="GGG86573.1"/>
    </source>
</evidence>
<comment type="caution">
    <text evidence="1">The sequence shown here is derived from an EMBL/GenBank/DDBJ whole genome shotgun (WGS) entry which is preliminary data.</text>
</comment>
<proteinExistence type="predicted"/>
<sequence length="111" mass="13030">MKPGNRFIDPAKTGERCLVMPRRVKQRLHPRSLHLRNQRGIEIPEAQSPEELPFIWQKKFCERACHMRSICLNRIQNQDVETPFVSDECLYVFCQPRATGDRYLGKCKPCS</sequence>
<reference evidence="1" key="2">
    <citation type="submission" date="2020-09" db="EMBL/GenBank/DDBJ databases">
        <authorList>
            <person name="Sun Q."/>
            <person name="Zhou Y."/>
        </authorList>
    </citation>
    <scope>NUCLEOTIDE SEQUENCE</scope>
    <source>
        <strain evidence="1">CGMCC 1.12997</strain>
    </source>
</reference>
<reference evidence="1" key="1">
    <citation type="journal article" date="2014" name="Int. J. Syst. Evol. Microbiol.">
        <title>Complete genome sequence of Corynebacterium casei LMG S-19264T (=DSM 44701T), isolated from a smear-ripened cheese.</title>
        <authorList>
            <consortium name="US DOE Joint Genome Institute (JGI-PGF)"/>
            <person name="Walter F."/>
            <person name="Albersmeier A."/>
            <person name="Kalinowski J."/>
            <person name="Ruckert C."/>
        </authorList>
    </citation>
    <scope>NUCLEOTIDE SEQUENCE</scope>
    <source>
        <strain evidence="1">CGMCC 1.12997</strain>
    </source>
</reference>
<dbReference type="Proteomes" id="UP000647241">
    <property type="component" value="Unassembled WGS sequence"/>
</dbReference>
<evidence type="ECO:0000313" key="2">
    <source>
        <dbReference type="Proteomes" id="UP000647241"/>
    </source>
</evidence>
<organism evidence="1 2">
    <name type="scientific">Edaphobacter dinghuensis</name>
    <dbReference type="NCBI Taxonomy" id="1560005"/>
    <lineage>
        <taxon>Bacteria</taxon>
        <taxon>Pseudomonadati</taxon>
        <taxon>Acidobacteriota</taxon>
        <taxon>Terriglobia</taxon>
        <taxon>Terriglobales</taxon>
        <taxon>Acidobacteriaceae</taxon>
        <taxon>Edaphobacter</taxon>
    </lineage>
</organism>
<name>A0A917HPI0_9BACT</name>
<protein>
    <submittedName>
        <fullName evidence="1">Uncharacterized protein</fullName>
    </submittedName>
</protein>
<accession>A0A917HPI0</accession>
<gene>
    <name evidence="1" type="ORF">GCM10011585_33170</name>
</gene>
<dbReference type="AlphaFoldDB" id="A0A917HPI0"/>
<keyword evidence="2" id="KW-1185">Reference proteome</keyword>